<gene>
    <name evidence="2" type="ORF">SSOG_07777</name>
</gene>
<evidence type="ECO:0000313" key="3">
    <source>
        <dbReference type="Proteomes" id="UP000003963"/>
    </source>
</evidence>
<reference evidence="2 3" key="1">
    <citation type="submission" date="2009-02" db="EMBL/GenBank/DDBJ databases">
        <title>Annotation of Streptomyces hygroscopicus strain ATCC 53653.</title>
        <authorList>
            <consortium name="The Broad Institute Genome Sequencing Platform"/>
            <consortium name="Broad Institute Microbial Sequencing Center"/>
            <person name="Fischbach M."/>
            <person name="Godfrey P."/>
            <person name="Ward D."/>
            <person name="Young S."/>
            <person name="Zeng Q."/>
            <person name="Koehrsen M."/>
            <person name="Alvarado L."/>
            <person name="Berlin A.M."/>
            <person name="Bochicchio J."/>
            <person name="Borenstein D."/>
            <person name="Chapman S.B."/>
            <person name="Chen Z."/>
            <person name="Engels R."/>
            <person name="Freedman E."/>
            <person name="Gellesch M."/>
            <person name="Goldberg J."/>
            <person name="Griggs A."/>
            <person name="Gujja S."/>
            <person name="Heilman E.R."/>
            <person name="Heiman D.I."/>
            <person name="Hepburn T.A."/>
            <person name="Howarth C."/>
            <person name="Jen D."/>
            <person name="Larson L."/>
            <person name="Lewis B."/>
            <person name="Mehta T."/>
            <person name="Park D."/>
            <person name="Pearson M."/>
            <person name="Richards J."/>
            <person name="Roberts A."/>
            <person name="Saif S."/>
            <person name="Shea T.D."/>
            <person name="Shenoy N."/>
            <person name="Sisk P."/>
            <person name="Stolte C."/>
            <person name="Sykes S.N."/>
            <person name="Thomson T."/>
            <person name="Walk T."/>
            <person name="White J."/>
            <person name="Yandava C."/>
            <person name="Straight P."/>
            <person name="Clardy J."/>
            <person name="Hung D."/>
            <person name="Kolter R."/>
            <person name="Mekalanos J."/>
            <person name="Walker S."/>
            <person name="Walsh C.T."/>
            <person name="Wieland-Brown L.C."/>
            <person name="Haas B."/>
            <person name="Nusbaum C."/>
            <person name="Birren B."/>
        </authorList>
    </citation>
    <scope>NUCLEOTIDE SEQUENCE [LARGE SCALE GENOMIC DNA]</scope>
    <source>
        <strain evidence="2 3">ATCC 53653</strain>
    </source>
</reference>
<name>D9WP90_9ACTN</name>
<dbReference type="SUPFAM" id="SSF54427">
    <property type="entry name" value="NTF2-like"/>
    <property type="match status" value="1"/>
</dbReference>
<sequence>MAMDLERRLRDVEDRLALQELVARYCLAIDDRDWEALAALFDADAAMPIRGEEVRGRTAVVAALRERLAPVARSVHAPHSCVLDELDEESARGTVLGHVELGLADTTHYGALRYADRYVRRADRWVFARREMTYVHMGPWSEVGRSLR</sequence>
<dbReference type="Pfam" id="PF13577">
    <property type="entry name" value="SnoaL_4"/>
    <property type="match status" value="1"/>
</dbReference>
<feature type="domain" description="SnoaL-like" evidence="1">
    <location>
        <begin position="11"/>
        <end position="130"/>
    </location>
</feature>
<keyword evidence="3" id="KW-1185">Reference proteome</keyword>
<dbReference type="Proteomes" id="UP000003963">
    <property type="component" value="Unassembled WGS sequence"/>
</dbReference>
<dbReference type="Gene3D" id="3.10.450.50">
    <property type="match status" value="1"/>
</dbReference>
<evidence type="ECO:0000259" key="1">
    <source>
        <dbReference type="Pfam" id="PF13577"/>
    </source>
</evidence>
<dbReference type="HOGENOM" id="CLU_106738_7_0_11"/>
<accession>D9WP90</accession>
<organism evidence="2 3">
    <name type="scientific">Streptomyces himastatinicus ATCC 53653</name>
    <dbReference type="NCBI Taxonomy" id="457427"/>
    <lineage>
        <taxon>Bacteria</taxon>
        <taxon>Bacillati</taxon>
        <taxon>Actinomycetota</taxon>
        <taxon>Actinomycetes</taxon>
        <taxon>Kitasatosporales</taxon>
        <taxon>Streptomycetaceae</taxon>
        <taxon>Streptomyces</taxon>
        <taxon>Streptomyces violaceusniger group</taxon>
    </lineage>
</organism>
<dbReference type="EMBL" id="GG657754">
    <property type="protein sequence ID" value="EFL28063.1"/>
    <property type="molecule type" value="Genomic_DNA"/>
</dbReference>
<proteinExistence type="predicted"/>
<dbReference type="STRING" id="457427.SSOG_07777"/>
<dbReference type="InterPro" id="IPR037401">
    <property type="entry name" value="SnoaL-like"/>
</dbReference>
<dbReference type="InterPro" id="IPR032710">
    <property type="entry name" value="NTF2-like_dom_sf"/>
</dbReference>
<dbReference type="AlphaFoldDB" id="D9WP90"/>
<protein>
    <recommendedName>
        <fullName evidence="1">SnoaL-like domain-containing protein</fullName>
    </recommendedName>
</protein>
<evidence type="ECO:0000313" key="2">
    <source>
        <dbReference type="EMBL" id="EFL28063.1"/>
    </source>
</evidence>